<keyword evidence="2" id="KW-1185">Reference proteome</keyword>
<gene>
    <name evidence="1" type="ORF">PR048_021590</name>
</gene>
<evidence type="ECO:0000313" key="2">
    <source>
        <dbReference type="Proteomes" id="UP001159363"/>
    </source>
</evidence>
<name>A0ABQ9GYP9_9NEOP</name>
<comment type="caution">
    <text evidence="1">The sequence shown here is derived from an EMBL/GenBank/DDBJ whole genome shotgun (WGS) entry which is preliminary data.</text>
</comment>
<reference evidence="1 2" key="1">
    <citation type="submission" date="2023-02" db="EMBL/GenBank/DDBJ databases">
        <title>LHISI_Scaffold_Assembly.</title>
        <authorList>
            <person name="Stuart O.P."/>
            <person name="Cleave R."/>
            <person name="Magrath M.J.L."/>
            <person name="Mikheyev A.S."/>
        </authorList>
    </citation>
    <scope>NUCLEOTIDE SEQUENCE [LARGE SCALE GENOMIC DNA]</scope>
    <source>
        <strain evidence="1">Daus_M_001</strain>
        <tissue evidence="1">Leg muscle</tissue>
    </source>
</reference>
<dbReference type="Proteomes" id="UP001159363">
    <property type="component" value="Chromosome 7"/>
</dbReference>
<accession>A0ABQ9GYP9</accession>
<proteinExistence type="predicted"/>
<dbReference type="EMBL" id="JARBHB010000008">
    <property type="protein sequence ID" value="KAJ8877137.1"/>
    <property type="molecule type" value="Genomic_DNA"/>
</dbReference>
<organism evidence="1 2">
    <name type="scientific">Dryococelus australis</name>
    <dbReference type="NCBI Taxonomy" id="614101"/>
    <lineage>
        <taxon>Eukaryota</taxon>
        <taxon>Metazoa</taxon>
        <taxon>Ecdysozoa</taxon>
        <taxon>Arthropoda</taxon>
        <taxon>Hexapoda</taxon>
        <taxon>Insecta</taxon>
        <taxon>Pterygota</taxon>
        <taxon>Neoptera</taxon>
        <taxon>Polyneoptera</taxon>
        <taxon>Phasmatodea</taxon>
        <taxon>Verophasmatodea</taxon>
        <taxon>Anareolatae</taxon>
        <taxon>Phasmatidae</taxon>
        <taxon>Eurycanthinae</taxon>
        <taxon>Dryococelus</taxon>
    </lineage>
</organism>
<protein>
    <submittedName>
        <fullName evidence="1">Uncharacterized protein</fullName>
    </submittedName>
</protein>
<evidence type="ECO:0000313" key="1">
    <source>
        <dbReference type="EMBL" id="KAJ8877137.1"/>
    </source>
</evidence>
<sequence length="143" mass="16620">MLLYLKVHIRVNFLPYSQGKKQCKHFVYYSSAYFQYPTVAPVILSNIVLGKNRKLDFSINKDNKKLTPAECLFTVFIIENNLPFTCAGHALFHCSNKSKKYGYARTKIASIINELEYRKKKKLWLPCETLLFLFLLMAVTKAI</sequence>